<dbReference type="InterPro" id="IPR005527">
    <property type="entry name" value="MinE"/>
</dbReference>
<dbReference type="SUPFAM" id="SSF55229">
    <property type="entry name" value="Cell division protein MinE topological specificity domain"/>
    <property type="match status" value="1"/>
</dbReference>
<feature type="region of interest" description="Disordered" evidence="4">
    <location>
        <begin position="94"/>
        <end position="143"/>
    </location>
</feature>
<comment type="function">
    <text evidence="2 3">Prevents the cell division inhibition by proteins MinC and MinD at internal division sites while permitting inhibition at polar sites. This ensures cell division at the proper site by restricting the formation of a division septum at the midpoint of the long axis of the cell.</text>
</comment>
<dbReference type="Pfam" id="PF03776">
    <property type="entry name" value="MinE"/>
    <property type="match status" value="1"/>
</dbReference>
<dbReference type="RefSeq" id="WP_195169699.1">
    <property type="nucleotide sequence ID" value="NZ_CP062983.1"/>
</dbReference>
<dbReference type="GO" id="GO:0032955">
    <property type="term" value="P:regulation of division septum assembly"/>
    <property type="evidence" value="ECO:0007669"/>
    <property type="project" value="InterPro"/>
</dbReference>
<evidence type="ECO:0000256" key="3">
    <source>
        <dbReference type="HAMAP-Rule" id="MF_00262"/>
    </source>
</evidence>
<dbReference type="InterPro" id="IPR036707">
    <property type="entry name" value="MinE_sf"/>
</dbReference>
<keyword evidence="6" id="KW-1185">Reference proteome</keyword>
<sequence>MSNLFERMFGKGNKQGTGATAKSRLQFVLVHDRINLPPERMAEMKAEILAVISKYVSFDHNMVDISLEQRDRASALVADIPFKKAKEILGYGDDEELEDALPSTATQASPQDALDTGWEHTPLEEPTFVDDATFPDDDTQEHR</sequence>
<accession>A0A7S8IEA5</accession>
<comment type="similarity">
    <text evidence="1 3">Belongs to the MinE family.</text>
</comment>
<protein>
    <recommendedName>
        <fullName evidence="3">Cell division topological specificity factor</fullName>
    </recommendedName>
</protein>
<evidence type="ECO:0000313" key="6">
    <source>
        <dbReference type="Proteomes" id="UP000594468"/>
    </source>
</evidence>
<dbReference type="Gene3D" id="3.30.1070.10">
    <property type="entry name" value="Cell division topological specificity factor MinE"/>
    <property type="match status" value="1"/>
</dbReference>
<dbReference type="GO" id="GO:0051301">
    <property type="term" value="P:cell division"/>
    <property type="evidence" value="ECO:0007669"/>
    <property type="project" value="UniProtKB-KW"/>
</dbReference>
<dbReference type="HAMAP" id="MF_00262">
    <property type="entry name" value="MinE"/>
    <property type="match status" value="1"/>
</dbReference>
<organism evidence="5 6">
    <name type="scientific">Phototrophicus methaneseepsis</name>
    <dbReference type="NCBI Taxonomy" id="2710758"/>
    <lineage>
        <taxon>Bacteria</taxon>
        <taxon>Bacillati</taxon>
        <taxon>Chloroflexota</taxon>
        <taxon>Candidatus Thermofontia</taxon>
        <taxon>Phototrophicales</taxon>
        <taxon>Phototrophicaceae</taxon>
        <taxon>Phototrophicus</taxon>
    </lineage>
</organism>
<keyword evidence="3" id="KW-0131">Cell cycle</keyword>
<evidence type="ECO:0000256" key="4">
    <source>
        <dbReference type="SAM" id="MobiDB-lite"/>
    </source>
</evidence>
<dbReference type="KEGG" id="pmet:G4Y79_18310"/>
<feature type="compositionally biased region" description="Acidic residues" evidence="4">
    <location>
        <begin position="133"/>
        <end position="143"/>
    </location>
</feature>
<name>A0A7S8IEA5_9CHLR</name>
<gene>
    <name evidence="3 5" type="primary">minE</name>
    <name evidence="5" type="ORF">G4Y79_18310</name>
</gene>
<dbReference type="NCBIfam" id="TIGR01215">
    <property type="entry name" value="minE"/>
    <property type="match status" value="1"/>
</dbReference>
<evidence type="ECO:0000256" key="2">
    <source>
        <dbReference type="ARBA" id="ARBA00025265"/>
    </source>
</evidence>
<proteinExistence type="inferred from homology"/>
<keyword evidence="3 5" id="KW-0132">Cell division</keyword>
<dbReference type="EMBL" id="CP062983">
    <property type="protein sequence ID" value="QPC81628.1"/>
    <property type="molecule type" value="Genomic_DNA"/>
</dbReference>
<reference evidence="5 6" key="1">
    <citation type="submission" date="2020-02" db="EMBL/GenBank/DDBJ databases">
        <authorList>
            <person name="Zheng R.K."/>
            <person name="Sun C.M."/>
        </authorList>
    </citation>
    <scope>NUCLEOTIDE SEQUENCE [LARGE SCALE GENOMIC DNA]</scope>
    <source>
        <strain evidence="6">rifampicinis</strain>
    </source>
</reference>
<evidence type="ECO:0000256" key="1">
    <source>
        <dbReference type="ARBA" id="ARBA00008168"/>
    </source>
</evidence>
<dbReference type="AlphaFoldDB" id="A0A7S8IEA5"/>
<evidence type="ECO:0000313" key="5">
    <source>
        <dbReference type="EMBL" id="QPC81628.1"/>
    </source>
</evidence>
<dbReference type="Proteomes" id="UP000594468">
    <property type="component" value="Chromosome"/>
</dbReference>